<dbReference type="GO" id="GO:0070888">
    <property type="term" value="F:E-box binding"/>
    <property type="evidence" value="ECO:0007669"/>
    <property type="project" value="TreeGrafter"/>
</dbReference>
<dbReference type="GO" id="GO:0046983">
    <property type="term" value="F:protein dimerization activity"/>
    <property type="evidence" value="ECO:0007669"/>
    <property type="project" value="InterPro"/>
</dbReference>
<dbReference type="GO" id="GO:0007423">
    <property type="term" value="P:sensory organ development"/>
    <property type="evidence" value="ECO:0007669"/>
    <property type="project" value="TreeGrafter"/>
</dbReference>
<evidence type="ECO:0000313" key="10">
    <source>
        <dbReference type="EMBL" id="RXM31912.1"/>
    </source>
</evidence>
<dbReference type="GO" id="GO:0061564">
    <property type="term" value="P:axon development"/>
    <property type="evidence" value="ECO:0007669"/>
    <property type="project" value="TreeGrafter"/>
</dbReference>
<dbReference type="GO" id="GO:0045944">
    <property type="term" value="P:positive regulation of transcription by RNA polymerase II"/>
    <property type="evidence" value="ECO:0007669"/>
    <property type="project" value="TreeGrafter"/>
</dbReference>
<dbReference type="CDD" id="cd19718">
    <property type="entry name" value="bHLH_TS_NGN3_ATOH5"/>
    <property type="match status" value="1"/>
</dbReference>
<dbReference type="PANTHER" id="PTHR19290:SF94">
    <property type="entry name" value="NEUROGENIN-3"/>
    <property type="match status" value="1"/>
</dbReference>
<dbReference type="InterPro" id="IPR050359">
    <property type="entry name" value="bHLH_transcription_factors"/>
</dbReference>
<evidence type="ECO:0000256" key="1">
    <source>
        <dbReference type="ARBA" id="ARBA00022473"/>
    </source>
</evidence>
<dbReference type="Proteomes" id="UP000289886">
    <property type="component" value="Unassembled WGS sequence"/>
</dbReference>
<dbReference type="PROSITE" id="PS50888">
    <property type="entry name" value="BHLH"/>
    <property type="match status" value="1"/>
</dbReference>
<organism evidence="10 11">
    <name type="scientific">Acipenser ruthenus</name>
    <name type="common">Sterlet sturgeon</name>
    <dbReference type="NCBI Taxonomy" id="7906"/>
    <lineage>
        <taxon>Eukaryota</taxon>
        <taxon>Metazoa</taxon>
        <taxon>Chordata</taxon>
        <taxon>Craniata</taxon>
        <taxon>Vertebrata</taxon>
        <taxon>Euteleostomi</taxon>
        <taxon>Actinopterygii</taxon>
        <taxon>Chondrostei</taxon>
        <taxon>Acipenseriformes</taxon>
        <taxon>Acipenseridae</taxon>
        <taxon>Acipenser</taxon>
    </lineage>
</organism>
<keyword evidence="3" id="KW-0524">Neurogenesis</keyword>
<dbReference type="GO" id="GO:0005634">
    <property type="term" value="C:nucleus"/>
    <property type="evidence" value="ECO:0007669"/>
    <property type="project" value="TreeGrafter"/>
</dbReference>
<keyword evidence="2" id="KW-0221">Differentiation</keyword>
<feature type="compositionally biased region" description="Low complexity" evidence="8">
    <location>
        <begin position="48"/>
        <end position="62"/>
    </location>
</feature>
<evidence type="ECO:0000256" key="7">
    <source>
        <dbReference type="ARBA" id="ARBA00023242"/>
    </source>
</evidence>
<sequence length="265" mass="28737">MSSPNSSGDNVARANNRMSPKTNCSSIPTRDHFFGISEDEGTSLTFDSESLPSSPVTSPSPSDLADSFASADETSGETADVYGGVTQGPQQKTHKAKRGRAKAKGEGVVTKQKKNRRVKANDRERNRMHSLNSALDALRSVLPTFPDDAKLTKIETLRFAHNYIWALTETLQMADQCLLLPEHQQTREAFLQMPSACTMELGSSPSAHSSEWDSSAYSPASQDTGSHSPDGSMEEAFPCYLRNPSCSASLHSIHTVHSPAFPAFN</sequence>
<evidence type="ECO:0000256" key="6">
    <source>
        <dbReference type="ARBA" id="ARBA00023163"/>
    </source>
</evidence>
<dbReference type="InterPro" id="IPR032656">
    <property type="entry name" value="Ngn3_bHLH"/>
</dbReference>
<dbReference type="SMART" id="SM00353">
    <property type="entry name" value="HLH"/>
    <property type="match status" value="1"/>
</dbReference>
<feature type="compositionally biased region" description="Polar residues" evidence="8">
    <location>
        <begin position="201"/>
        <end position="229"/>
    </location>
</feature>
<evidence type="ECO:0000313" key="11">
    <source>
        <dbReference type="Proteomes" id="UP000289886"/>
    </source>
</evidence>
<evidence type="ECO:0000256" key="5">
    <source>
        <dbReference type="ARBA" id="ARBA00023125"/>
    </source>
</evidence>
<keyword evidence="7" id="KW-0539">Nucleus</keyword>
<dbReference type="SUPFAM" id="SSF47459">
    <property type="entry name" value="HLH, helix-loop-helix DNA-binding domain"/>
    <property type="match status" value="1"/>
</dbReference>
<gene>
    <name evidence="10" type="ORF">EOD39_6555</name>
</gene>
<evidence type="ECO:0000256" key="4">
    <source>
        <dbReference type="ARBA" id="ARBA00023015"/>
    </source>
</evidence>
<reference evidence="10 11" key="1">
    <citation type="submission" date="2019-01" db="EMBL/GenBank/DDBJ databases">
        <title>Draft Genome and Complete Hox-Cluster Characterization of the Sterlet Sturgeon (Acipenser ruthenus).</title>
        <authorList>
            <person name="Wei Q."/>
        </authorList>
    </citation>
    <scope>NUCLEOTIDE SEQUENCE [LARGE SCALE GENOMIC DNA]</scope>
    <source>
        <strain evidence="10">WHYD16114868_AA</strain>
        <tissue evidence="10">Blood</tissue>
    </source>
</reference>
<evidence type="ECO:0000259" key="9">
    <source>
        <dbReference type="PROSITE" id="PS50888"/>
    </source>
</evidence>
<dbReference type="FunFam" id="4.10.280.10:FF:000006">
    <property type="entry name" value="Neurogenic differentiation factor"/>
    <property type="match status" value="1"/>
</dbReference>
<feature type="region of interest" description="Disordered" evidence="8">
    <location>
        <begin position="1"/>
        <end position="107"/>
    </location>
</feature>
<keyword evidence="4" id="KW-0805">Transcription regulation</keyword>
<keyword evidence="5" id="KW-0238">DNA-binding</keyword>
<dbReference type="InterPro" id="IPR036638">
    <property type="entry name" value="HLH_DNA-bd_sf"/>
</dbReference>
<feature type="compositionally biased region" description="Basic residues" evidence="8">
    <location>
        <begin position="92"/>
        <end position="102"/>
    </location>
</feature>
<keyword evidence="11" id="KW-1185">Reference proteome</keyword>
<comment type="caution">
    <text evidence="10">The sequence shown here is derived from an EMBL/GenBank/DDBJ whole genome shotgun (WGS) entry which is preliminary data.</text>
</comment>
<proteinExistence type="predicted"/>
<keyword evidence="1" id="KW-0217">Developmental protein</keyword>
<evidence type="ECO:0000256" key="8">
    <source>
        <dbReference type="SAM" id="MobiDB-lite"/>
    </source>
</evidence>
<feature type="domain" description="BHLH" evidence="9">
    <location>
        <begin position="115"/>
        <end position="167"/>
    </location>
</feature>
<evidence type="ECO:0000256" key="2">
    <source>
        <dbReference type="ARBA" id="ARBA00022782"/>
    </source>
</evidence>
<dbReference type="EMBL" id="SCEB01214983">
    <property type="protein sequence ID" value="RXM31912.1"/>
    <property type="molecule type" value="Genomic_DNA"/>
</dbReference>
<feature type="compositionally biased region" description="Polar residues" evidence="8">
    <location>
        <begin position="16"/>
        <end position="28"/>
    </location>
</feature>
<dbReference type="Pfam" id="PF00010">
    <property type="entry name" value="HLH"/>
    <property type="match status" value="1"/>
</dbReference>
<dbReference type="AlphaFoldDB" id="A0A444U9R6"/>
<dbReference type="GO" id="GO:0000981">
    <property type="term" value="F:DNA-binding transcription factor activity, RNA polymerase II-specific"/>
    <property type="evidence" value="ECO:0007669"/>
    <property type="project" value="TreeGrafter"/>
</dbReference>
<evidence type="ECO:0000256" key="3">
    <source>
        <dbReference type="ARBA" id="ARBA00022902"/>
    </source>
</evidence>
<protein>
    <submittedName>
        <fullName evidence="10">Neurogenin-3</fullName>
    </submittedName>
</protein>
<name>A0A444U9R6_ACIRT</name>
<dbReference type="InterPro" id="IPR011598">
    <property type="entry name" value="bHLH_dom"/>
</dbReference>
<keyword evidence="6" id="KW-0804">Transcription</keyword>
<dbReference type="PANTHER" id="PTHR19290">
    <property type="entry name" value="BASIC HELIX-LOOP-HELIX PROTEIN NEUROGENIN-RELATED"/>
    <property type="match status" value="1"/>
</dbReference>
<feature type="region of interest" description="Disordered" evidence="8">
    <location>
        <begin position="201"/>
        <end position="231"/>
    </location>
</feature>
<dbReference type="Gene3D" id="4.10.280.10">
    <property type="entry name" value="Helix-loop-helix DNA-binding domain"/>
    <property type="match status" value="1"/>
</dbReference>
<accession>A0A444U9R6</accession>